<reference evidence="3 4" key="1">
    <citation type="journal article" date="2019" name="Nat. Commun.">
        <title>The antimicrobial potential of Streptomyces from insect microbiomes.</title>
        <authorList>
            <person name="Chevrette M.G."/>
            <person name="Carlson C.M."/>
            <person name="Ortega H.E."/>
            <person name="Thomas C."/>
            <person name="Ananiev G.E."/>
            <person name="Barns K.J."/>
            <person name="Book A.J."/>
            <person name="Cagnazzo J."/>
            <person name="Carlos C."/>
            <person name="Flanigan W."/>
            <person name="Grubbs K.J."/>
            <person name="Horn H.A."/>
            <person name="Hoffmann F.M."/>
            <person name="Klassen J.L."/>
            <person name="Knack J.J."/>
            <person name="Lewin G.R."/>
            <person name="McDonald B.R."/>
            <person name="Muller L."/>
            <person name="Melo W.G.P."/>
            <person name="Pinto-Tomas A.A."/>
            <person name="Schmitz A."/>
            <person name="Wendt-Pienkowski E."/>
            <person name="Wildman S."/>
            <person name="Zhao M."/>
            <person name="Zhang F."/>
            <person name="Bugni T.S."/>
            <person name="Andes D.R."/>
            <person name="Pupo M.T."/>
            <person name="Currie C.R."/>
        </authorList>
    </citation>
    <scope>NUCLEOTIDE SEQUENCE [LARGE SCALE GENOMIC DNA]</scope>
    <source>
        <strain evidence="3 4">SID5840</strain>
    </source>
</reference>
<reference evidence="2 5" key="2">
    <citation type="submission" date="2024-01" db="EMBL/GenBank/DDBJ databases">
        <title>Genome mining of biosynthetic gene clusters to explore secondary metabolites of Streptomyces sp.</title>
        <authorList>
            <person name="Baig A."/>
            <person name="Ajitkumar Shintre N."/>
            <person name="Kumar H."/>
            <person name="Anbarasu A."/>
            <person name="Ramaiah S."/>
        </authorList>
    </citation>
    <scope>NUCLEOTIDE SEQUENCE [LARGE SCALE GENOMIC DNA]</scope>
    <source>
        <strain evidence="2 5">A01</strain>
    </source>
</reference>
<evidence type="ECO:0000256" key="1">
    <source>
        <dbReference type="SAM" id="Phobius"/>
    </source>
</evidence>
<evidence type="ECO:0000313" key="5">
    <source>
        <dbReference type="Proteomes" id="UP001585053"/>
    </source>
</evidence>
<evidence type="ECO:0000313" key="3">
    <source>
        <dbReference type="EMBL" id="MYR32362.1"/>
    </source>
</evidence>
<feature type="transmembrane region" description="Helical" evidence="1">
    <location>
        <begin position="42"/>
        <end position="61"/>
    </location>
</feature>
<evidence type="ECO:0000313" key="2">
    <source>
        <dbReference type="EMBL" id="MFB8769700.1"/>
    </source>
</evidence>
<dbReference type="GeneID" id="91392536"/>
<accession>A0A7K2IQV2</accession>
<evidence type="ECO:0000313" key="4">
    <source>
        <dbReference type="Proteomes" id="UP000467124"/>
    </source>
</evidence>
<keyword evidence="5" id="KW-1185">Reference proteome</keyword>
<proteinExistence type="predicted"/>
<feature type="transmembrane region" description="Helical" evidence="1">
    <location>
        <begin position="82"/>
        <end position="105"/>
    </location>
</feature>
<gene>
    <name evidence="3" type="ORF">GTW20_08785</name>
    <name evidence="2" type="ORF">VSQ78_18485</name>
</gene>
<keyword evidence="1" id="KW-1133">Transmembrane helix</keyword>
<organism evidence="3 4">
    <name type="scientific">Nocardiopsis alba</name>
    <dbReference type="NCBI Taxonomy" id="53437"/>
    <lineage>
        <taxon>Bacteria</taxon>
        <taxon>Bacillati</taxon>
        <taxon>Actinomycetota</taxon>
        <taxon>Actinomycetes</taxon>
        <taxon>Streptosporangiales</taxon>
        <taxon>Nocardiopsidaceae</taxon>
        <taxon>Nocardiopsis</taxon>
    </lineage>
</organism>
<name>A0A7K2IQV2_9ACTN</name>
<dbReference type="RefSeq" id="WP_014911761.1">
    <property type="nucleotide sequence ID" value="NZ_BAZE01000008.1"/>
</dbReference>
<dbReference type="AlphaFoldDB" id="A0A7K2IQV2"/>
<keyword evidence="1" id="KW-0812">Transmembrane</keyword>
<feature type="transmembrane region" description="Helical" evidence="1">
    <location>
        <begin position="20"/>
        <end position="36"/>
    </location>
</feature>
<sequence length="107" mass="11613">MPPRRASFDPSGPPPRVGGAVAALVVALLTLVVPILGFSMGLWFFIVLANVPGIVMGVMALKRVPDTEAVERYIRYTWGCTFAYTALYVVFAIPVLVLTFFILLLGI</sequence>
<comment type="caution">
    <text evidence="3">The sequence shown here is derived from an EMBL/GenBank/DDBJ whole genome shotgun (WGS) entry which is preliminary data.</text>
</comment>
<keyword evidence="1" id="KW-0472">Membrane</keyword>
<dbReference type="Proteomes" id="UP001585053">
    <property type="component" value="Unassembled WGS sequence"/>
</dbReference>
<dbReference type="EMBL" id="JAYMRS010000006">
    <property type="protein sequence ID" value="MFB8769700.1"/>
    <property type="molecule type" value="Genomic_DNA"/>
</dbReference>
<dbReference type="Proteomes" id="UP000467124">
    <property type="component" value="Unassembled WGS sequence"/>
</dbReference>
<protein>
    <submittedName>
        <fullName evidence="3">Uncharacterized protein</fullName>
    </submittedName>
</protein>
<dbReference type="EMBL" id="WWHY01000001">
    <property type="protein sequence ID" value="MYR32362.1"/>
    <property type="molecule type" value="Genomic_DNA"/>
</dbReference>